<dbReference type="CDD" id="cd01949">
    <property type="entry name" value="GGDEF"/>
    <property type="match status" value="1"/>
</dbReference>
<sequence length="256" mass="28144">MLGPMTKDTLFLWLFRVFALNQRRDYVLKPLGVTTAFLAMYSAVMLLILRQPLASLPGLVLTAGLVQLPFTALAFTMLTYMNRMQIHLAELAMTDVLTGLPNRRAFVAQAGRAQAGGHAGFMLIIDADHFKRINDTYGHAVGDRCLQAIAKRLNDVRRPEDLIGRIGGEEFGAYLPYCTMQEIDQLGKKLCNAILINLPDLPVPLRLTMSVGAAETRPDEMIEAALSRADEALYAAKAGGRARLIVWTRSAALDVA</sequence>
<accession>A0A1I4CF20</accession>
<protein>
    <recommendedName>
        <fullName evidence="1">diguanylate cyclase</fullName>
        <ecNumber evidence="1">2.7.7.65</ecNumber>
    </recommendedName>
</protein>
<dbReference type="STRING" id="195913.SAMN04488004_102132"/>
<dbReference type="EMBL" id="FOTF01000002">
    <property type="protein sequence ID" value="SFK79822.1"/>
    <property type="molecule type" value="Genomic_DNA"/>
</dbReference>
<dbReference type="GO" id="GO:1902201">
    <property type="term" value="P:negative regulation of bacterial-type flagellum-dependent cell motility"/>
    <property type="evidence" value="ECO:0007669"/>
    <property type="project" value="TreeGrafter"/>
</dbReference>
<dbReference type="InterPro" id="IPR050469">
    <property type="entry name" value="Diguanylate_Cyclase"/>
</dbReference>
<dbReference type="InterPro" id="IPR029787">
    <property type="entry name" value="Nucleotide_cyclase"/>
</dbReference>
<dbReference type="SMART" id="SM00267">
    <property type="entry name" value="GGDEF"/>
    <property type="match status" value="1"/>
</dbReference>
<evidence type="ECO:0000256" key="1">
    <source>
        <dbReference type="ARBA" id="ARBA00012528"/>
    </source>
</evidence>
<dbReference type="AlphaFoldDB" id="A0A1I4CF20"/>
<dbReference type="EC" id="2.7.7.65" evidence="1"/>
<dbReference type="PANTHER" id="PTHR45138">
    <property type="entry name" value="REGULATORY COMPONENTS OF SENSORY TRANSDUCTION SYSTEM"/>
    <property type="match status" value="1"/>
</dbReference>
<reference evidence="6" key="1">
    <citation type="submission" date="2016-10" db="EMBL/GenBank/DDBJ databases">
        <authorList>
            <person name="Varghese N."/>
            <person name="Submissions S."/>
        </authorList>
    </citation>
    <scope>NUCLEOTIDE SEQUENCE [LARGE SCALE GENOMIC DNA]</scope>
    <source>
        <strain evidence="6">DSM 16199</strain>
    </source>
</reference>
<dbReference type="Gene3D" id="3.30.70.270">
    <property type="match status" value="1"/>
</dbReference>
<dbReference type="GO" id="GO:0052621">
    <property type="term" value="F:diguanylate cyclase activity"/>
    <property type="evidence" value="ECO:0007669"/>
    <property type="project" value="UniProtKB-EC"/>
</dbReference>
<feature type="transmembrane region" description="Helical" evidence="3">
    <location>
        <begin position="26"/>
        <end position="49"/>
    </location>
</feature>
<dbReference type="GO" id="GO:0005886">
    <property type="term" value="C:plasma membrane"/>
    <property type="evidence" value="ECO:0007669"/>
    <property type="project" value="TreeGrafter"/>
</dbReference>
<dbReference type="NCBIfam" id="TIGR00254">
    <property type="entry name" value="GGDEF"/>
    <property type="match status" value="1"/>
</dbReference>
<organism evidence="5 6">
    <name type="scientific">Loktanella salsilacus</name>
    <dbReference type="NCBI Taxonomy" id="195913"/>
    <lineage>
        <taxon>Bacteria</taxon>
        <taxon>Pseudomonadati</taxon>
        <taxon>Pseudomonadota</taxon>
        <taxon>Alphaproteobacteria</taxon>
        <taxon>Rhodobacterales</taxon>
        <taxon>Roseobacteraceae</taxon>
        <taxon>Loktanella</taxon>
    </lineage>
</organism>
<name>A0A1I4CF20_9RHOB</name>
<keyword evidence="6" id="KW-1185">Reference proteome</keyword>
<comment type="catalytic activity">
    <reaction evidence="2">
        <text>2 GTP = 3',3'-c-di-GMP + 2 diphosphate</text>
        <dbReference type="Rhea" id="RHEA:24898"/>
        <dbReference type="ChEBI" id="CHEBI:33019"/>
        <dbReference type="ChEBI" id="CHEBI:37565"/>
        <dbReference type="ChEBI" id="CHEBI:58805"/>
        <dbReference type="EC" id="2.7.7.65"/>
    </reaction>
</comment>
<feature type="transmembrane region" description="Helical" evidence="3">
    <location>
        <begin position="55"/>
        <end position="78"/>
    </location>
</feature>
<dbReference type="SUPFAM" id="SSF55073">
    <property type="entry name" value="Nucleotide cyclase"/>
    <property type="match status" value="1"/>
</dbReference>
<dbReference type="InterPro" id="IPR000160">
    <property type="entry name" value="GGDEF_dom"/>
</dbReference>
<evidence type="ECO:0000256" key="3">
    <source>
        <dbReference type="SAM" id="Phobius"/>
    </source>
</evidence>
<evidence type="ECO:0000259" key="4">
    <source>
        <dbReference type="PROSITE" id="PS50887"/>
    </source>
</evidence>
<gene>
    <name evidence="5" type="ORF">SAMN04488004_102132</name>
</gene>
<keyword evidence="3" id="KW-0472">Membrane</keyword>
<evidence type="ECO:0000313" key="5">
    <source>
        <dbReference type="EMBL" id="SFK79822.1"/>
    </source>
</evidence>
<proteinExistence type="predicted"/>
<evidence type="ECO:0000256" key="2">
    <source>
        <dbReference type="ARBA" id="ARBA00034247"/>
    </source>
</evidence>
<dbReference type="PROSITE" id="PS50887">
    <property type="entry name" value="GGDEF"/>
    <property type="match status" value="1"/>
</dbReference>
<dbReference type="OrthoDB" id="9812260at2"/>
<keyword evidence="3" id="KW-0812">Transmembrane</keyword>
<dbReference type="Pfam" id="PF00990">
    <property type="entry name" value="GGDEF"/>
    <property type="match status" value="1"/>
</dbReference>
<dbReference type="InterPro" id="IPR043128">
    <property type="entry name" value="Rev_trsase/Diguanyl_cyclase"/>
</dbReference>
<dbReference type="PANTHER" id="PTHR45138:SF9">
    <property type="entry name" value="DIGUANYLATE CYCLASE DGCM-RELATED"/>
    <property type="match status" value="1"/>
</dbReference>
<dbReference type="Proteomes" id="UP000199550">
    <property type="component" value="Unassembled WGS sequence"/>
</dbReference>
<keyword evidence="3" id="KW-1133">Transmembrane helix</keyword>
<evidence type="ECO:0000313" key="6">
    <source>
        <dbReference type="Proteomes" id="UP000199550"/>
    </source>
</evidence>
<feature type="domain" description="GGDEF" evidence="4">
    <location>
        <begin position="118"/>
        <end position="249"/>
    </location>
</feature>
<dbReference type="GO" id="GO:0043709">
    <property type="term" value="P:cell adhesion involved in single-species biofilm formation"/>
    <property type="evidence" value="ECO:0007669"/>
    <property type="project" value="TreeGrafter"/>
</dbReference>